<feature type="region of interest" description="Disordered" evidence="1">
    <location>
        <begin position="81"/>
        <end position="100"/>
    </location>
</feature>
<keyword evidence="3" id="KW-1185">Reference proteome</keyword>
<name>A0ABS8VAL8_DATST</name>
<gene>
    <name evidence="2" type="ORF">HAX54_031845</name>
</gene>
<organism evidence="2 3">
    <name type="scientific">Datura stramonium</name>
    <name type="common">Jimsonweed</name>
    <name type="synonym">Common thornapple</name>
    <dbReference type="NCBI Taxonomy" id="4076"/>
    <lineage>
        <taxon>Eukaryota</taxon>
        <taxon>Viridiplantae</taxon>
        <taxon>Streptophyta</taxon>
        <taxon>Embryophyta</taxon>
        <taxon>Tracheophyta</taxon>
        <taxon>Spermatophyta</taxon>
        <taxon>Magnoliopsida</taxon>
        <taxon>eudicotyledons</taxon>
        <taxon>Gunneridae</taxon>
        <taxon>Pentapetalae</taxon>
        <taxon>asterids</taxon>
        <taxon>lamiids</taxon>
        <taxon>Solanales</taxon>
        <taxon>Solanaceae</taxon>
        <taxon>Solanoideae</taxon>
        <taxon>Datureae</taxon>
        <taxon>Datura</taxon>
    </lineage>
</organism>
<comment type="caution">
    <text evidence="2">The sequence shown here is derived from an EMBL/GenBank/DDBJ whole genome shotgun (WGS) entry which is preliminary data.</text>
</comment>
<sequence>MQREKWRGCEGLREEGDGGEEAAFAIHRNKWREIQLKWFTGGYGEKRRRGGRGKELVKVRVGGAVWWSISVGGVDQSSWRKLRGETTGGGGDGASLVEGKRGRRRRLRGQRVAAAWFRKRGK</sequence>
<accession>A0ABS8VAL8</accession>
<protein>
    <submittedName>
        <fullName evidence="2">Uncharacterized protein</fullName>
    </submittedName>
</protein>
<proteinExistence type="predicted"/>
<dbReference type="EMBL" id="JACEIK010004036">
    <property type="protein sequence ID" value="MCD9643952.1"/>
    <property type="molecule type" value="Genomic_DNA"/>
</dbReference>
<evidence type="ECO:0000313" key="3">
    <source>
        <dbReference type="Proteomes" id="UP000823775"/>
    </source>
</evidence>
<reference evidence="2 3" key="1">
    <citation type="journal article" date="2021" name="BMC Genomics">
        <title>Datura genome reveals duplications of psychoactive alkaloid biosynthetic genes and high mutation rate following tissue culture.</title>
        <authorList>
            <person name="Rajewski A."/>
            <person name="Carter-House D."/>
            <person name="Stajich J."/>
            <person name="Litt A."/>
        </authorList>
    </citation>
    <scope>NUCLEOTIDE SEQUENCE [LARGE SCALE GENOMIC DNA]</scope>
    <source>
        <strain evidence="2">AR-01</strain>
    </source>
</reference>
<dbReference type="Proteomes" id="UP000823775">
    <property type="component" value="Unassembled WGS sequence"/>
</dbReference>
<evidence type="ECO:0000256" key="1">
    <source>
        <dbReference type="SAM" id="MobiDB-lite"/>
    </source>
</evidence>
<evidence type="ECO:0000313" key="2">
    <source>
        <dbReference type="EMBL" id="MCD9643952.1"/>
    </source>
</evidence>